<keyword evidence="3" id="KW-1185">Reference proteome</keyword>
<dbReference type="PANTHER" id="PTHR33050:SF7">
    <property type="entry name" value="RIBONUCLEASE H"/>
    <property type="match status" value="1"/>
</dbReference>
<dbReference type="InterPro" id="IPR043502">
    <property type="entry name" value="DNA/RNA_pol_sf"/>
</dbReference>
<protein>
    <recommendedName>
        <fullName evidence="4">Reverse transcriptase domain-containing protein</fullName>
    </recommendedName>
</protein>
<accession>A0AAV2SXZ8</accession>
<dbReference type="EMBL" id="CAXKWB010141178">
    <property type="protein sequence ID" value="CAL4245740.1"/>
    <property type="molecule type" value="Genomic_DNA"/>
</dbReference>
<dbReference type="InterPro" id="IPR043128">
    <property type="entry name" value="Rev_trsase/Diguanyl_cyclase"/>
</dbReference>
<evidence type="ECO:0008006" key="4">
    <source>
        <dbReference type="Google" id="ProtNLM"/>
    </source>
</evidence>
<proteinExistence type="predicted"/>
<dbReference type="Proteomes" id="UP001497623">
    <property type="component" value="Unassembled WGS sequence"/>
</dbReference>
<evidence type="ECO:0000256" key="1">
    <source>
        <dbReference type="SAM" id="MobiDB-lite"/>
    </source>
</evidence>
<reference evidence="2 3" key="1">
    <citation type="submission" date="2024-05" db="EMBL/GenBank/DDBJ databases">
        <authorList>
            <person name="Wallberg A."/>
        </authorList>
    </citation>
    <scope>NUCLEOTIDE SEQUENCE [LARGE SCALE GENOMIC DNA]</scope>
</reference>
<dbReference type="PANTHER" id="PTHR33050">
    <property type="entry name" value="REVERSE TRANSCRIPTASE DOMAIN-CONTAINING PROTEIN"/>
    <property type="match status" value="1"/>
</dbReference>
<evidence type="ECO:0000313" key="2">
    <source>
        <dbReference type="EMBL" id="CAL4245740.1"/>
    </source>
</evidence>
<organism evidence="2 3">
    <name type="scientific">Meganyctiphanes norvegica</name>
    <name type="common">Northern krill</name>
    <name type="synonym">Thysanopoda norvegica</name>
    <dbReference type="NCBI Taxonomy" id="48144"/>
    <lineage>
        <taxon>Eukaryota</taxon>
        <taxon>Metazoa</taxon>
        <taxon>Ecdysozoa</taxon>
        <taxon>Arthropoda</taxon>
        <taxon>Crustacea</taxon>
        <taxon>Multicrustacea</taxon>
        <taxon>Malacostraca</taxon>
        <taxon>Eumalacostraca</taxon>
        <taxon>Eucarida</taxon>
        <taxon>Euphausiacea</taxon>
        <taxon>Euphausiidae</taxon>
        <taxon>Meganyctiphanes</taxon>
    </lineage>
</organism>
<dbReference type="SUPFAM" id="SSF56672">
    <property type="entry name" value="DNA/RNA polymerases"/>
    <property type="match status" value="1"/>
</dbReference>
<feature type="region of interest" description="Disordered" evidence="1">
    <location>
        <begin position="89"/>
        <end position="115"/>
    </location>
</feature>
<dbReference type="InterPro" id="IPR052055">
    <property type="entry name" value="Hepadnavirus_pol/RT"/>
</dbReference>
<dbReference type="AlphaFoldDB" id="A0AAV2SXZ8"/>
<comment type="caution">
    <text evidence="2">The sequence shown here is derived from an EMBL/GenBank/DDBJ whole genome shotgun (WGS) entry which is preliminary data.</text>
</comment>
<dbReference type="Gene3D" id="3.10.10.10">
    <property type="entry name" value="HIV Type 1 Reverse Transcriptase, subunit A, domain 1"/>
    <property type="match status" value="1"/>
</dbReference>
<dbReference type="Gene3D" id="3.30.70.270">
    <property type="match status" value="1"/>
</dbReference>
<name>A0AAV2SXZ8_MEGNR</name>
<gene>
    <name evidence="2" type="ORF">MNOR_LOCUS41110</name>
</gene>
<dbReference type="GO" id="GO:0071897">
    <property type="term" value="P:DNA biosynthetic process"/>
    <property type="evidence" value="ECO:0007669"/>
    <property type="project" value="UniProtKB-ARBA"/>
</dbReference>
<sequence>MPCGLFSSTLRLASSFRTPLPSMFWVPRIWLPFRTKPPRSTRRLVAVFDWPLKTGRGSRQGINHTTPATTTTGLTTRVPTTGTIKVIRTEVPRGRPTGASPRESAPVLQPASEASPGAGRLPLFADFWRKVTSNNFVLNIVQYGLKIQFHTFPPMLSLPAGSFSASRSLSVSTEVSTLLSKSAITSVPPSGDQFVSPIFDVPKKDCDNRRVILNLKILNSYILKTSFRLEGIDTIINMLRRRDYFISIDLWDAYLMLLIHPDFWKFLCFDWEGKRFFLSLYAFWHDV</sequence>
<evidence type="ECO:0000313" key="3">
    <source>
        <dbReference type="Proteomes" id="UP001497623"/>
    </source>
</evidence>